<keyword evidence="3" id="KW-1185">Reference proteome</keyword>
<dbReference type="EMBL" id="BNAT01000031">
    <property type="protein sequence ID" value="GHE47390.1"/>
    <property type="molecule type" value="Genomic_DNA"/>
</dbReference>
<protein>
    <recommendedName>
        <fullName evidence="1">Insertion element IS402-like domain-containing protein</fullName>
    </recommendedName>
</protein>
<dbReference type="Proteomes" id="UP000603227">
    <property type="component" value="Unassembled WGS sequence"/>
</dbReference>
<reference evidence="2" key="1">
    <citation type="journal article" date="2014" name="Int. J. Syst. Evol. Microbiol.">
        <title>Complete genome sequence of Corynebacterium casei LMG S-19264T (=DSM 44701T), isolated from a smear-ripened cheese.</title>
        <authorList>
            <consortium name="US DOE Joint Genome Institute (JGI-PGF)"/>
            <person name="Walter F."/>
            <person name="Albersmeier A."/>
            <person name="Kalinowski J."/>
            <person name="Ruckert C."/>
        </authorList>
    </citation>
    <scope>NUCLEOTIDE SEQUENCE</scope>
    <source>
        <strain evidence="2">CGMCC 4.7403</strain>
    </source>
</reference>
<reference evidence="2" key="2">
    <citation type="submission" date="2020-09" db="EMBL/GenBank/DDBJ databases">
        <authorList>
            <person name="Sun Q."/>
            <person name="Zhou Y."/>
        </authorList>
    </citation>
    <scope>NUCLEOTIDE SEQUENCE</scope>
    <source>
        <strain evidence="2">CGMCC 4.7403</strain>
    </source>
</reference>
<feature type="domain" description="Insertion element IS402-like" evidence="1">
    <location>
        <begin position="1"/>
        <end position="41"/>
    </location>
</feature>
<dbReference type="Pfam" id="PF13340">
    <property type="entry name" value="DUF4096"/>
    <property type="match status" value="1"/>
</dbReference>
<sequence length="58" mass="7256">MNALLYRNRTGCQWRLLPHDFSAWSAVFHYFTLWREDSLDQRFQEILRCQVRKRARRL</sequence>
<accession>A0A919DJA3</accession>
<gene>
    <name evidence="2" type="ORF">GCM10017771_68200</name>
</gene>
<dbReference type="PANTHER" id="PTHR30007:SF0">
    <property type="entry name" value="TRANSPOSASE"/>
    <property type="match status" value="1"/>
</dbReference>
<evidence type="ECO:0000313" key="3">
    <source>
        <dbReference type="Proteomes" id="UP000603227"/>
    </source>
</evidence>
<evidence type="ECO:0000259" key="1">
    <source>
        <dbReference type="Pfam" id="PF13340"/>
    </source>
</evidence>
<name>A0A919DJA3_9ACTN</name>
<comment type="caution">
    <text evidence="2">The sequence shown here is derived from an EMBL/GenBank/DDBJ whole genome shotgun (WGS) entry which is preliminary data.</text>
</comment>
<dbReference type="PANTHER" id="PTHR30007">
    <property type="entry name" value="PHP DOMAIN PROTEIN"/>
    <property type="match status" value="1"/>
</dbReference>
<evidence type="ECO:0000313" key="2">
    <source>
        <dbReference type="EMBL" id="GHE47390.1"/>
    </source>
</evidence>
<dbReference type="InterPro" id="IPR025161">
    <property type="entry name" value="IS402-like_dom"/>
</dbReference>
<organism evidence="2 3">
    <name type="scientific">Streptomyces capitiformicae</name>
    <dbReference type="NCBI Taxonomy" id="2014920"/>
    <lineage>
        <taxon>Bacteria</taxon>
        <taxon>Bacillati</taxon>
        <taxon>Actinomycetota</taxon>
        <taxon>Actinomycetes</taxon>
        <taxon>Kitasatosporales</taxon>
        <taxon>Streptomycetaceae</taxon>
        <taxon>Streptomyces</taxon>
    </lineage>
</organism>
<proteinExistence type="predicted"/>
<dbReference type="RefSeq" id="WP_373313537.1">
    <property type="nucleotide sequence ID" value="NZ_BNAT01000031.1"/>
</dbReference>
<dbReference type="AlphaFoldDB" id="A0A919DJA3"/>